<name>A0ABU6I0B3_9FLAO</name>
<dbReference type="Gene3D" id="2.60.40.2030">
    <property type="match status" value="1"/>
</dbReference>
<feature type="domain" description="Calx-beta" evidence="4">
    <location>
        <begin position="292"/>
        <end position="392"/>
    </location>
</feature>
<evidence type="ECO:0000256" key="3">
    <source>
        <dbReference type="ARBA" id="ARBA00022837"/>
    </source>
</evidence>
<dbReference type="EMBL" id="JAYLAA010000062">
    <property type="protein sequence ID" value="MEC3877672.1"/>
    <property type="molecule type" value="Genomic_DNA"/>
</dbReference>
<sequence>MERKLFPALLIACPLLYFSQVGINTKTPHPSSILDIESDTKGLVVPRLTTAAVNNLAATASEGLIVFDKEKKTFVGWDGSKWQNLGYEESNTAPIASNVNVSGIYTVGEILTANYSYADADANPDDASTFIWRKADALSGTNAEDIASASNQVFTLGGTEQGKYIQFCVTPGSSVGASPGIQKCSSWAGPVNAVVNQAPTASAVSITGTAVQGQTLTGNYTYNDNEGNTEGSSVFRWTRSDDTSGTNETTITGATGSTYILTAADINKYIKFYVTPTATSGTLLGTETGSGFVGAIASLPQTSVQFAAVSSSVSEGVGTTTLVLSITNPSATTATSVEVFISGGTGSATDINNYTTQTVTFPAGSSANQTVTLTVTDDALVEGNETIQFGLQNVTGGNNNGAIASGITTNTLTITDNDTVAPIILAAWDTNGLSSCGVSPLAPTTTASNVSVEGLTRGSGVTSSSCAASTWGGSSWATTTVLNTAISTNDFFTFTINANTGNTLSLSSIDMYAYRTSAGPTLSQIQYSIDGGASYNNIGSPITITTSISLYTIDLSSISALQNITSSTTVSFRVVNYNASSTGNFYIGATAGNDYIVRGFVN</sequence>
<evidence type="ECO:0000313" key="6">
    <source>
        <dbReference type="Proteomes" id="UP001348397"/>
    </source>
</evidence>
<keyword evidence="1" id="KW-0732">Signal</keyword>
<dbReference type="RefSeq" id="WP_326322335.1">
    <property type="nucleotide sequence ID" value="NZ_JAYLAA010000062.1"/>
</dbReference>
<protein>
    <submittedName>
        <fullName evidence="5">Calx-beta domain-containing protein</fullName>
    </submittedName>
</protein>
<dbReference type="SMART" id="SM00237">
    <property type="entry name" value="Calx_beta"/>
    <property type="match status" value="1"/>
</dbReference>
<accession>A0ABU6I0B3</accession>
<dbReference type="Gene3D" id="2.60.40.2700">
    <property type="match status" value="2"/>
</dbReference>
<dbReference type="Proteomes" id="UP001348397">
    <property type="component" value="Unassembled WGS sequence"/>
</dbReference>
<gene>
    <name evidence="5" type="ORF">SOP96_18300</name>
</gene>
<evidence type="ECO:0000313" key="5">
    <source>
        <dbReference type="EMBL" id="MEC3877672.1"/>
    </source>
</evidence>
<dbReference type="Pfam" id="PF03160">
    <property type="entry name" value="Calx-beta"/>
    <property type="match status" value="1"/>
</dbReference>
<keyword evidence="3" id="KW-0106">Calcium</keyword>
<dbReference type="Pfam" id="PF23197">
    <property type="entry name" value="IG_AIR9"/>
    <property type="match status" value="1"/>
</dbReference>
<comment type="caution">
    <text evidence="5">The sequence shown here is derived from an EMBL/GenBank/DDBJ whole genome shotgun (WGS) entry which is preliminary data.</text>
</comment>
<reference evidence="5 6" key="1">
    <citation type="submission" date="2024-01" db="EMBL/GenBank/DDBJ databases">
        <title>Chryseobacterium sp. T9W2-O.</title>
        <authorList>
            <person name="Maltman C."/>
        </authorList>
    </citation>
    <scope>NUCLEOTIDE SEQUENCE [LARGE SCALE GENOMIC DNA]</scope>
    <source>
        <strain evidence="5 6">T9W2-O</strain>
    </source>
</reference>
<keyword evidence="6" id="KW-1185">Reference proteome</keyword>
<evidence type="ECO:0000256" key="1">
    <source>
        <dbReference type="ARBA" id="ARBA00022729"/>
    </source>
</evidence>
<evidence type="ECO:0000256" key="2">
    <source>
        <dbReference type="ARBA" id="ARBA00022737"/>
    </source>
</evidence>
<organism evidence="5 6">
    <name type="scientific">Chryseobacterium salviniae</name>
    <dbReference type="NCBI Taxonomy" id="3101750"/>
    <lineage>
        <taxon>Bacteria</taxon>
        <taxon>Pseudomonadati</taxon>
        <taxon>Bacteroidota</taxon>
        <taxon>Flavobacteriia</taxon>
        <taxon>Flavobacteriales</taxon>
        <taxon>Weeksellaceae</taxon>
        <taxon>Chryseobacterium group</taxon>
        <taxon>Chryseobacterium</taxon>
    </lineage>
</organism>
<dbReference type="InterPro" id="IPR003644">
    <property type="entry name" value="Calx_beta"/>
</dbReference>
<proteinExistence type="predicted"/>
<evidence type="ECO:0000259" key="4">
    <source>
        <dbReference type="SMART" id="SM00237"/>
    </source>
</evidence>
<dbReference type="SUPFAM" id="SSF141072">
    <property type="entry name" value="CalX-like"/>
    <property type="match status" value="1"/>
</dbReference>
<dbReference type="InterPro" id="IPR056284">
    <property type="entry name" value="AIR9-like_A9"/>
</dbReference>
<keyword evidence="2" id="KW-0677">Repeat</keyword>
<dbReference type="InterPro" id="IPR038081">
    <property type="entry name" value="CalX-like_sf"/>
</dbReference>